<dbReference type="EMBL" id="JAUJYN010000004">
    <property type="protein sequence ID" value="KAK1273080.1"/>
    <property type="molecule type" value="Genomic_DNA"/>
</dbReference>
<name>A0AAV9B944_ACOGR</name>
<reference evidence="1" key="1">
    <citation type="journal article" date="2023" name="Nat. Commun.">
        <title>Diploid and tetraploid genomes of Acorus and the evolution of monocots.</title>
        <authorList>
            <person name="Ma L."/>
            <person name="Liu K.W."/>
            <person name="Li Z."/>
            <person name="Hsiao Y.Y."/>
            <person name="Qi Y."/>
            <person name="Fu T."/>
            <person name="Tang G.D."/>
            <person name="Zhang D."/>
            <person name="Sun W.H."/>
            <person name="Liu D.K."/>
            <person name="Li Y."/>
            <person name="Chen G.Z."/>
            <person name="Liu X.D."/>
            <person name="Liao X.Y."/>
            <person name="Jiang Y.T."/>
            <person name="Yu X."/>
            <person name="Hao Y."/>
            <person name="Huang J."/>
            <person name="Zhao X.W."/>
            <person name="Ke S."/>
            <person name="Chen Y.Y."/>
            <person name="Wu W.L."/>
            <person name="Hsu J.L."/>
            <person name="Lin Y.F."/>
            <person name="Huang M.D."/>
            <person name="Li C.Y."/>
            <person name="Huang L."/>
            <person name="Wang Z.W."/>
            <person name="Zhao X."/>
            <person name="Zhong W.Y."/>
            <person name="Peng D.H."/>
            <person name="Ahmad S."/>
            <person name="Lan S."/>
            <person name="Zhang J.S."/>
            <person name="Tsai W.C."/>
            <person name="Van de Peer Y."/>
            <person name="Liu Z.J."/>
        </authorList>
    </citation>
    <scope>NUCLEOTIDE SEQUENCE</scope>
    <source>
        <strain evidence="1">SCP</strain>
    </source>
</reference>
<evidence type="ECO:0000313" key="2">
    <source>
        <dbReference type="Proteomes" id="UP001179952"/>
    </source>
</evidence>
<keyword evidence="2" id="KW-1185">Reference proteome</keyword>
<gene>
    <name evidence="1" type="ORF">QJS04_geneDACA021465</name>
</gene>
<accession>A0AAV9B944</accession>
<protein>
    <submittedName>
        <fullName evidence="1">Uncharacterized protein</fullName>
    </submittedName>
</protein>
<evidence type="ECO:0000313" key="1">
    <source>
        <dbReference type="EMBL" id="KAK1273080.1"/>
    </source>
</evidence>
<dbReference type="Proteomes" id="UP001179952">
    <property type="component" value="Unassembled WGS sequence"/>
</dbReference>
<comment type="caution">
    <text evidence="1">The sequence shown here is derived from an EMBL/GenBank/DDBJ whole genome shotgun (WGS) entry which is preliminary data.</text>
</comment>
<sequence length="53" mass="5872">MPLRKSCIYARYLNLFSLDGPSLSSILANEANPQKAAPHTDFNPKSTPMFGLF</sequence>
<reference evidence="1" key="2">
    <citation type="submission" date="2023-06" db="EMBL/GenBank/DDBJ databases">
        <authorList>
            <person name="Ma L."/>
            <person name="Liu K.-W."/>
            <person name="Li Z."/>
            <person name="Hsiao Y.-Y."/>
            <person name="Qi Y."/>
            <person name="Fu T."/>
            <person name="Tang G."/>
            <person name="Zhang D."/>
            <person name="Sun W.-H."/>
            <person name="Liu D.-K."/>
            <person name="Li Y."/>
            <person name="Chen G.-Z."/>
            <person name="Liu X.-D."/>
            <person name="Liao X.-Y."/>
            <person name="Jiang Y.-T."/>
            <person name="Yu X."/>
            <person name="Hao Y."/>
            <person name="Huang J."/>
            <person name="Zhao X.-W."/>
            <person name="Ke S."/>
            <person name="Chen Y.-Y."/>
            <person name="Wu W.-L."/>
            <person name="Hsu J.-L."/>
            <person name="Lin Y.-F."/>
            <person name="Huang M.-D."/>
            <person name="Li C.-Y."/>
            <person name="Huang L."/>
            <person name="Wang Z.-W."/>
            <person name="Zhao X."/>
            <person name="Zhong W.-Y."/>
            <person name="Peng D.-H."/>
            <person name="Ahmad S."/>
            <person name="Lan S."/>
            <person name="Zhang J.-S."/>
            <person name="Tsai W.-C."/>
            <person name="Van De Peer Y."/>
            <person name="Liu Z.-J."/>
        </authorList>
    </citation>
    <scope>NUCLEOTIDE SEQUENCE</scope>
    <source>
        <strain evidence="1">SCP</strain>
        <tissue evidence="1">Leaves</tissue>
    </source>
</reference>
<proteinExistence type="predicted"/>
<organism evidence="1 2">
    <name type="scientific">Acorus gramineus</name>
    <name type="common">Dwarf sweet flag</name>
    <dbReference type="NCBI Taxonomy" id="55184"/>
    <lineage>
        <taxon>Eukaryota</taxon>
        <taxon>Viridiplantae</taxon>
        <taxon>Streptophyta</taxon>
        <taxon>Embryophyta</taxon>
        <taxon>Tracheophyta</taxon>
        <taxon>Spermatophyta</taxon>
        <taxon>Magnoliopsida</taxon>
        <taxon>Liliopsida</taxon>
        <taxon>Acoraceae</taxon>
        <taxon>Acorus</taxon>
    </lineage>
</organism>
<dbReference type="AlphaFoldDB" id="A0AAV9B944"/>